<name>A0A8T7M6N3_9CHLR</name>
<dbReference type="RefSeq" id="WP_341471556.1">
    <property type="nucleotide sequence ID" value="NZ_CP128400.1"/>
</dbReference>
<proteinExistence type="predicted"/>
<evidence type="ECO:0000259" key="1">
    <source>
        <dbReference type="Pfam" id="PF12697"/>
    </source>
</evidence>
<dbReference type="AlphaFoldDB" id="A0A8T7M6N3"/>
<dbReference type="EMBL" id="CP128400">
    <property type="protein sequence ID" value="WJW69683.1"/>
    <property type="molecule type" value="Genomic_DNA"/>
</dbReference>
<reference evidence="2 4" key="1">
    <citation type="submission" date="2020-06" db="EMBL/GenBank/DDBJ databases">
        <title>Anoxygenic phototrophic Chloroflexota member uses a Type I reaction center.</title>
        <authorList>
            <person name="Tsuji J.M."/>
            <person name="Shaw N.A."/>
            <person name="Nagashima S."/>
            <person name="Venkiteswaran J."/>
            <person name="Schiff S.L."/>
            <person name="Hanada S."/>
            <person name="Tank M."/>
            <person name="Neufeld J.D."/>
        </authorList>
    </citation>
    <scope>NUCLEOTIDE SEQUENCE [LARGE SCALE GENOMIC DNA]</scope>
    <source>
        <strain evidence="2">L227-S17</strain>
    </source>
</reference>
<dbReference type="GO" id="GO:0016787">
    <property type="term" value="F:hydrolase activity"/>
    <property type="evidence" value="ECO:0007669"/>
    <property type="project" value="UniProtKB-KW"/>
</dbReference>
<reference evidence="3" key="2">
    <citation type="journal article" date="2024" name="Nature">
        <title>Anoxygenic phototroph of the Chloroflexota uses a type I reaction centre.</title>
        <authorList>
            <person name="Tsuji J.M."/>
            <person name="Shaw N.A."/>
            <person name="Nagashima S."/>
            <person name="Venkiteswaran J.J."/>
            <person name="Schiff S.L."/>
            <person name="Watanabe T."/>
            <person name="Fukui M."/>
            <person name="Hanada S."/>
            <person name="Tank M."/>
            <person name="Neufeld J.D."/>
        </authorList>
    </citation>
    <scope>NUCLEOTIDE SEQUENCE</scope>
    <source>
        <strain evidence="3">L227-S17</strain>
    </source>
</reference>
<gene>
    <name evidence="2" type="ORF">HXX08_18145</name>
    <name evidence="3" type="ORF">OZ401_003311</name>
</gene>
<dbReference type="Pfam" id="PF12697">
    <property type="entry name" value="Abhydrolase_6"/>
    <property type="match status" value="1"/>
</dbReference>
<evidence type="ECO:0000313" key="4">
    <source>
        <dbReference type="Proteomes" id="UP000521676"/>
    </source>
</evidence>
<evidence type="ECO:0000313" key="3">
    <source>
        <dbReference type="EMBL" id="WJW69683.1"/>
    </source>
</evidence>
<evidence type="ECO:0000313" key="2">
    <source>
        <dbReference type="EMBL" id="NWJ47778.1"/>
    </source>
</evidence>
<keyword evidence="5" id="KW-1185">Reference proteome</keyword>
<dbReference type="PANTHER" id="PTHR43798:SF33">
    <property type="entry name" value="HYDROLASE, PUTATIVE (AFU_ORTHOLOGUE AFUA_2G14860)-RELATED"/>
    <property type="match status" value="1"/>
</dbReference>
<dbReference type="Proteomes" id="UP001431572">
    <property type="component" value="Chromosome 2"/>
</dbReference>
<dbReference type="Gene3D" id="3.40.50.1820">
    <property type="entry name" value="alpha/beta hydrolase"/>
    <property type="match status" value="1"/>
</dbReference>
<dbReference type="GO" id="GO:0016020">
    <property type="term" value="C:membrane"/>
    <property type="evidence" value="ECO:0007669"/>
    <property type="project" value="TreeGrafter"/>
</dbReference>
<dbReference type="InterPro" id="IPR050266">
    <property type="entry name" value="AB_hydrolase_sf"/>
</dbReference>
<keyword evidence="2" id="KW-0378">Hydrolase</keyword>
<dbReference type="Proteomes" id="UP000521676">
    <property type="component" value="Unassembled WGS sequence"/>
</dbReference>
<dbReference type="SUPFAM" id="SSF53474">
    <property type="entry name" value="alpha/beta-Hydrolases"/>
    <property type="match status" value="1"/>
</dbReference>
<sequence>MSEHKAQETGLRIVFVHGAGETAAAWDAQTSYFAHAEAVTLPGHHPYEFVEAEGRSTVDDYARWLHDYIRAEHNVDKETRKVLLVGHSMGSSIVLKYALMFGKEFLAGIVLVGGGAKMRVSPKILEGLQTDYKATIDLLIDYAYTSAATPEMKLKSHNMKLTMPPEIAYGDFMACSNFDITVELEKLPRIPTLVIGGAADLLMPPKLSHYLAENIPGAQLKIMDATGHNMHVEKPHEFNKILDEFISTLKH</sequence>
<dbReference type="EMBL" id="JACATZ010000003">
    <property type="protein sequence ID" value="NWJ47778.1"/>
    <property type="molecule type" value="Genomic_DNA"/>
</dbReference>
<feature type="domain" description="AB hydrolase-1" evidence="1">
    <location>
        <begin position="13"/>
        <end position="240"/>
    </location>
</feature>
<dbReference type="InterPro" id="IPR029058">
    <property type="entry name" value="AB_hydrolase_fold"/>
</dbReference>
<dbReference type="PANTHER" id="PTHR43798">
    <property type="entry name" value="MONOACYLGLYCEROL LIPASE"/>
    <property type="match status" value="1"/>
</dbReference>
<organism evidence="2 4">
    <name type="scientific">Candidatus Chlorohelix allophototropha</name>
    <dbReference type="NCBI Taxonomy" id="3003348"/>
    <lineage>
        <taxon>Bacteria</taxon>
        <taxon>Bacillati</taxon>
        <taxon>Chloroflexota</taxon>
        <taxon>Chloroflexia</taxon>
        <taxon>Candidatus Chloroheliales</taxon>
        <taxon>Candidatus Chloroheliaceae</taxon>
        <taxon>Candidatus Chlorohelix</taxon>
    </lineage>
</organism>
<accession>A0A8T7M6N3</accession>
<dbReference type="InterPro" id="IPR000073">
    <property type="entry name" value="AB_hydrolase_1"/>
</dbReference>
<evidence type="ECO:0000313" key="5">
    <source>
        <dbReference type="Proteomes" id="UP001431572"/>
    </source>
</evidence>
<protein>
    <submittedName>
        <fullName evidence="2">Alpha/beta hydrolase</fullName>
    </submittedName>
</protein>